<gene>
    <name evidence="2 4" type="primary">dtd</name>
    <name evidence="3" type="ORF">J5A53_13435</name>
    <name evidence="4" type="ORF">NCTC12967_00451</name>
</gene>
<dbReference type="Pfam" id="PF02580">
    <property type="entry name" value="Tyr_Deacylase"/>
    <property type="match status" value="1"/>
</dbReference>
<dbReference type="GO" id="GO:0019478">
    <property type="term" value="P:D-amino acid catabolic process"/>
    <property type="evidence" value="ECO:0007669"/>
    <property type="project" value="UniProtKB-UniRule"/>
</dbReference>
<evidence type="ECO:0000256" key="2">
    <source>
        <dbReference type="HAMAP-Rule" id="MF_00518"/>
    </source>
</evidence>
<feature type="short sequence motif" description="Gly-cisPro motif, important for rejection of L-amino acids" evidence="2">
    <location>
        <begin position="133"/>
        <end position="134"/>
    </location>
</feature>
<comment type="subunit">
    <text evidence="2">Homodimer.</text>
</comment>
<evidence type="ECO:0000256" key="1">
    <source>
        <dbReference type="ARBA" id="ARBA00009673"/>
    </source>
</evidence>
<dbReference type="EMBL" id="LR134406">
    <property type="protein sequence ID" value="VEH69187.1"/>
    <property type="molecule type" value="Genomic_DNA"/>
</dbReference>
<keyword evidence="2" id="KW-0820">tRNA-binding</keyword>
<dbReference type="InterPro" id="IPR023509">
    <property type="entry name" value="DTD-like_sf"/>
</dbReference>
<evidence type="ECO:0000313" key="5">
    <source>
        <dbReference type="Proteomes" id="UP000273044"/>
    </source>
</evidence>
<dbReference type="GeneID" id="64405948"/>
<dbReference type="NCBIfam" id="TIGR00256">
    <property type="entry name" value="D-aminoacyl-tRNA deacylase"/>
    <property type="match status" value="1"/>
</dbReference>
<keyword evidence="2 4" id="KW-0378">Hydrolase</keyword>
<accession>A0A3S4Y5I2</accession>
<dbReference type="GO" id="GO:0051500">
    <property type="term" value="F:D-tyrosyl-tRNA(Tyr) deacylase activity"/>
    <property type="evidence" value="ECO:0007669"/>
    <property type="project" value="TreeGrafter"/>
</dbReference>
<comment type="catalytic activity">
    <reaction evidence="2">
        <text>a D-aminoacyl-tRNA + H2O = a tRNA + a D-alpha-amino acid + H(+)</text>
        <dbReference type="Rhea" id="RHEA:13953"/>
        <dbReference type="Rhea" id="RHEA-COMP:10123"/>
        <dbReference type="Rhea" id="RHEA-COMP:10124"/>
        <dbReference type="ChEBI" id="CHEBI:15377"/>
        <dbReference type="ChEBI" id="CHEBI:15378"/>
        <dbReference type="ChEBI" id="CHEBI:59871"/>
        <dbReference type="ChEBI" id="CHEBI:78442"/>
        <dbReference type="ChEBI" id="CHEBI:79333"/>
        <dbReference type="EC" id="3.1.1.96"/>
    </reaction>
</comment>
<comment type="similarity">
    <text evidence="1 2">Belongs to the DTD family.</text>
</comment>
<dbReference type="GO" id="GO:0106026">
    <property type="term" value="F:Gly-tRNA(Ala) deacylase activity"/>
    <property type="evidence" value="ECO:0007669"/>
    <property type="project" value="UniProtKB-UniRule"/>
</dbReference>
<dbReference type="Gene3D" id="3.50.80.10">
    <property type="entry name" value="D-tyrosyl-tRNA(Tyr) deacylase"/>
    <property type="match status" value="1"/>
</dbReference>
<dbReference type="RefSeq" id="WP_014845584.1">
    <property type="nucleotide sequence ID" value="NZ_CAJZDL010000042.1"/>
</dbReference>
<evidence type="ECO:0000313" key="4">
    <source>
        <dbReference type="EMBL" id="VEH69187.1"/>
    </source>
</evidence>
<dbReference type="GO" id="GO:0043908">
    <property type="term" value="F:Ser(Gly)-tRNA(Ala) hydrolase activity"/>
    <property type="evidence" value="ECO:0007669"/>
    <property type="project" value="UniProtKB-UniRule"/>
</dbReference>
<comment type="subcellular location">
    <subcellularLocation>
        <location evidence="2">Cytoplasm</location>
    </subcellularLocation>
</comment>
<dbReference type="EC" id="3.1.1.96" evidence="2"/>
<dbReference type="PANTHER" id="PTHR10472">
    <property type="entry name" value="D-TYROSYL-TRNA TYR DEACYLASE"/>
    <property type="match status" value="1"/>
</dbReference>
<dbReference type="GO" id="GO:0000049">
    <property type="term" value="F:tRNA binding"/>
    <property type="evidence" value="ECO:0007669"/>
    <property type="project" value="UniProtKB-UniRule"/>
</dbReference>
<reference evidence="3" key="2">
    <citation type="submission" date="2021-03" db="EMBL/GenBank/DDBJ databases">
        <title>Human Oral Microbial Genomes.</title>
        <authorList>
            <person name="Johnston C.D."/>
            <person name="Chen T."/>
            <person name="Dewhirst F.E."/>
        </authorList>
    </citation>
    <scope>NUCLEOTIDE SEQUENCE</scope>
    <source>
        <strain evidence="3">F0714</strain>
    </source>
</reference>
<name>A0A3S4Y5I2_9ACTN</name>
<organism evidence="4 5">
    <name type="scientific">Arachnia propionica</name>
    <dbReference type="NCBI Taxonomy" id="1750"/>
    <lineage>
        <taxon>Bacteria</taxon>
        <taxon>Bacillati</taxon>
        <taxon>Actinomycetota</taxon>
        <taxon>Actinomycetes</taxon>
        <taxon>Propionibacteriales</taxon>
        <taxon>Propionibacteriaceae</taxon>
        <taxon>Arachnia</taxon>
    </lineage>
</organism>
<comment type="function">
    <text evidence="2">An aminoacyl-tRNA editing enzyme that deacylates mischarged D-aminoacyl-tRNAs. Also deacylates mischarged glycyl-tRNA(Ala), protecting cells against glycine mischarging by AlaRS. Acts via tRNA-based rather than protein-based catalysis; rejects L-amino acids rather than detecting D-amino acids in the active site. By recycling D-aminoacyl-tRNA to D-amino acids and free tRNA molecules, this enzyme counteracts the toxicity associated with the formation of D-aminoacyl-tRNA entities in vivo and helps enforce protein L-homochirality.</text>
</comment>
<dbReference type="PANTHER" id="PTHR10472:SF5">
    <property type="entry name" value="D-AMINOACYL-TRNA DEACYLASE 1"/>
    <property type="match status" value="1"/>
</dbReference>
<dbReference type="EC" id="3.1.1.-" evidence="2"/>
<dbReference type="GO" id="GO:0005737">
    <property type="term" value="C:cytoplasm"/>
    <property type="evidence" value="ECO:0007669"/>
    <property type="project" value="UniProtKB-SubCell"/>
</dbReference>
<dbReference type="OMA" id="VFGADMK"/>
<dbReference type="OrthoDB" id="9801395at2"/>
<protein>
    <recommendedName>
        <fullName evidence="2">D-aminoacyl-tRNA deacylase</fullName>
        <shortName evidence="2">DTD</shortName>
        <ecNumber evidence="2">3.1.1.96</ecNumber>
    </recommendedName>
    <alternativeName>
        <fullName evidence="2">Gly-tRNA(Ala) deacylase</fullName>
        <ecNumber evidence="2">3.1.1.-</ecNumber>
    </alternativeName>
</protein>
<dbReference type="HAMAP" id="MF_00518">
    <property type="entry name" value="Deacylase_Dtd"/>
    <property type="match status" value="1"/>
</dbReference>
<reference evidence="4 5" key="1">
    <citation type="submission" date="2018-12" db="EMBL/GenBank/DDBJ databases">
        <authorList>
            <consortium name="Pathogen Informatics"/>
        </authorList>
    </citation>
    <scope>NUCLEOTIDE SEQUENCE [LARGE SCALE GENOMIC DNA]</scope>
    <source>
        <strain evidence="4 5">NCTC12967</strain>
    </source>
</reference>
<dbReference type="SUPFAM" id="SSF69500">
    <property type="entry name" value="DTD-like"/>
    <property type="match status" value="1"/>
</dbReference>
<proteinExistence type="inferred from homology"/>
<sequence length="145" mass="15105">MRAVITRVSSASVSVDGEVVGELPRPGLLVLAGVGRDDDAAAAKTLAAKIWGLRILRDELSASDVDAPILVVSQFTLFASTRKGRRPGWSKAAPGPVSEPIVEALASELEALGATVERGRFGADMQVASVNDGPITILIDTAAWE</sequence>
<comment type="domain">
    <text evidence="2">A Gly-cisPro motif from one monomer fits into the active site of the other monomer to allow specific chiral rejection of L-amino acids.</text>
</comment>
<keyword evidence="2" id="KW-0963">Cytoplasm</keyword>
<comment type="catalytic activity">
    <reaction evidence="2">
        <text>glycyl-tRNA(Ala) + H2O = tRNA(Ala) + glycine + H(+)</text>
        <dbReference type="Rhea" id="RHEA:53744"/>
        <dbReference type="Rhea" id="RHEA-COMP:9657"/>
        <dbReference type="Rhea" id="RHEA-COMP:13640"/>
        <dbReference type="ChEBI" id="CHEBI:15377"/>
        <dbReference type="ChEBI" id="CHEBI:15378"/>
        <dbReference type="ChEBI" id="CHEBI:57305"/>
        <dbReference type="ChEBI" id="CHEBI:78442"/>
        <dbReference type="ChEBI" id="CHEBI:78522"/>
    </reaction>
</comment>
<dbReference type="Proteomes" id="UP000677180">
    <property type="component" value="Chromosome"/>
</dbReference>
<dbReference type="AlphaFoldDB" id="A0A3S4Y5I2"/>
<dbReference type="Proteomes" id="UP000273044">
    <property type="component" value="Chromosome"/>
</dbReference>
<dbReference type="InterPro" id="IPR003732">
    <property type="entry name" value="Daa-tRNA_deacyls_DTD"/>
</dbReference>
<keyword evidence="5" id="KW-1185">Reference proteome</keyword>
<evidence type="ECO:0000313" key="3">
    <source>
        <dbReference type="EMBL" id="QUC10753.1"/>
    </source>
</evidence>
<keyword evidence="2" id="KW-0694">RNA-binding</keyword>
<dbReference type="EMBL" id="CP072385">
    <property type="protein sequence ID" value="QUC10753.1"/>
    <property type="molecule type" value="Genomic_DNA"/>
</dbReference>